<keyword evidence="4" id="KW-1185">Reference proteome</keyword>
<feature type="compositionally biased region" description="Pro residues" evidence="2">
    <location>
        <begin position="325"/>
        <end position="344"/>
    </location>
</feature>
<reference evidence="4" key="2">
    <citation type="submission" date="2009-11" db="EMBL/GenBank/DDBJ databases">
        <title>The Genome Sequence of Allomyces macrogynus strain ATCC 38327.</title>
        <authorList>
            <consortium name="The Broad Institute Genome Sequencing Platform"/>
            <person name="Russ C."/>
            <person name="Cuomo C."/>
            <person name="Shea T."/>
            <person name="Young S.K."/>
            <person name="Zeng Q."/>
            <person name="Koehrsen M."/>
            <person name="Haas B."/>
            <person name="Borodovsky M."/>
            <person name="Guigo R."/>
            <person name="Alvarado L."/>
            <person name="Berlin A."/>
            <person name="Borenstein D."/>
            <person name="Chen Z."/>
            <person name="Engels R."/>
            <person name="Freedman E."/>
            <person name="Gellesch M."/>
            <person name="Goldberg J."/>
            <person name="Griggs A."/>
            <person name="Gujja S."/>
            <person name="Heiman D."/>
            <person name="Hepburn T."/>
            <person name="Howarth C."/>
            <person name="Jen D."/>
            <person name="Larson L."/>
            <person name="Lewis B."/>
            <person name="Mehta T."/>
            <person name="Park D."/>
            <person name="Pearson M."/>
            <person name="Roberts A."/>
            <person name="Saif S."/>
            <person name="Shenoy N."/>
            <person name="Sisk P."/>
            <person name="Stolte C."/>
            <person name="Sykes S."/>
            <person name="Walk T."/>
            <person name="White J."/>
            <person name="Yandava C."/>
            <person name="Burger G."/>
            <person name="Gray M.W."/>
            <person name="Holland P.W.H."/>
            <person name="King N."/>
            <person name="Lang F.B.F."/>
            <person name="Roger A.J."/>
            <person name="Ruiz-Trillo I."/>
            <person name="Lander E."/>
            <person name="Nusbaum C."/>
        </authorList>
    </citation>
    <scope>NUCLEOTIDE SEQUENCE [LARGE SCALE GENOMIC DNA]</scope>
    <source>
        <strain evidence="4">ATCC 38327</strain>
    </source>
</reference>
<feature type="coiled-coil region" evidence="1">
    <location>
        <begin position="186"/>
        <end position="255"/>
    </location>
</feature>
<accession>A0A0L0T1D7</accession>
<evidence type="ECO:0000256" key="2">
    <source>
        <dbReference type="SAM" id="MobiDB-lite"/>
    </source>
</evidence>
<protein>
    <submittedName>
        <fullName evidence="3">Uncharacterized protein</fullName>
    </submittedName>
</protein>
<dbReference type="AlphaFoldDB" id="A0A0L0T1D7"/>
<dbReference type="VEuPathDB" id="FungiDB:AMAG_12705"/>
<feature type="compositionally biased region" description="Low complexity" evidence="2">
    <location>
        <begin position="33"/>
        <end position="55"/>
    </location>
</feature>
<keyword evidence="1" id="KW-0175">Coiled coil</keyword>
<feature type="compositionally biased region" description="Basic and acidic residues" evidence="2">
    <location>
        <begin position="354"/>
        <end position="369"/>
    </location>
</feature>
<organism evidence="3 4">
    <name type="scientific">Allomyces macrogynus (strain ATCC 38327)</name>
    <name type="common">Allomyces javanicus var. macrogynus</name>
    <dbReference type="NCBI Taxonomy" id="578462"/>
    <lineage>
        <taxon>Eukaryota</taxon>
        <taxon>Fungi</taxon>
        <taxon>Fungi incertae sedis</taxon>
        <taxon>Blastocladiomycota</taxon>
        <taxon>Blastocladiomycetes</taxon>
        <taxon>Blastocladiales</taxon>
        <taxon>Blastocladiaceae</taxon>
        <taxon>Allomyces</taxon>
    </lineage>
</organism>
<name>A0A0L0T1D7_ALLM3</name>
<gene>
    <name evidence="3" type="ORF">AMAG_12705</name>
</gene>
<sequence length="738" mass="80639">MDWARCADHTLCCAVVRFSNGRPRDQSKKSAHASKSASSSAPISATPVSKSNSRLSNAANSLTTLNETVPHAAAVDPPLVPINTNATVEDLYRQIHALQLTLSMTRKASRHLLSVGQSLEADKLAADRALAAKAHECDLLAAEVVDLRKQVADVRATLGTMRRALESARDELARRRTVEAEFATLREKFHAEMEAMEVECAKLREAWTALKLEMGQLRPELQDKAKQMIKMEQLLSAAQANLASAQEAVKHHKARAAAAAADAHAADEQRIAAAEAAAAAETAATASGIANGTPAPPPPTSTTSSTMPNGTHHYHHHHHQGAVGSPPPAPMLPPAHHPTPPPVLVNPDGTVTPDGHDAHDDWPAGEYERPLSPPADLDLSDLYPNSPSAHPGDPGTAAATRFGPSSSVNGHHHHPASASVTGDDLHDDEDDEDVEDVGELGDEDLDEDEDAGDEDGGDEYDDDEEDDEEEAMLDEEEVDEDEDDEEEEEEKSYNDLARDFLRCLELKDYAGFCSNVAHLVTHEQAQHVNDWNALAIGALWLIAMAGDCHSLHPVSRGLTPTLTETHVQNVIESLPDVRDRHEWVLTIAQLHESAVHNSPREFYAMLDSLAASNMVKQVSPLRDILNALRILQRIRFLNWFIVSDNRYKRSNQVSLRMAVFKTDFRDVTQLRQWLERELDGTDTPLNLGAGGKTLLEARTVKQKLHDKLKGAENTYKKALEYLTTAIPPAVPGTIIRKH</sequence>
<dbReference type="Proteomes" id="UP000054350">
    <property type="component" value="Unassembled WGS sequence"/>
</dbReference>
<evidence type="ECO:0000256" key="1">
    <source>
        <dbReference type="SAM" id="Coils"/>
    </source>
</evidence>
<feature type="compositionally biased region" description="Low complexity" evidence="2">
    <location>
        <begin position="374"/>
        <end position="384"/>
    </location>
</feature>
<feature type="compositionally biased region" description="Acidic residues" evidence="2">
    <location>
        <begin position="425"/>
        <end position="490"/>
    </location>
</feature>
<dbReference type="OrthoDB" id="5580182at2759"/>
<feature type="region of interest" description="Disordered" evidence="2">
    <location>
        <begin position="21"/>
        <end position="55"/>
    </location>
</feature>
<evidence type="ECO:0000313" key="3">
    <source>
        <dbReference type="EMBL" id="KNE68537.1"/>
    </source>
</evidence>
<feature type="compositionally biased region" description="Low complexity" evidence="2">
    <location>
        <begin position="301"/>
        <end position="311"/>
    </location>
</feature>
<evidence type="ECO:0000313" key="4">
    <source>
        <dbReference type="Proteomes" id="UP000054350"/>
    </source>
</evidence>
<reference evidence="3 4" key="1">
    <citation type="submission" date="2009-11" db="EMBL/GenBank/DDBJ databases">
        <title>Annotation of Allomyces macrogynus ATCC 38327.</title>
        <authorList>
            <consortium name="The Broad Institute Genome Sequencing Platform"/>
            <person name="Russ C."/>
            <person name="Cuomo C."/>
            <person name="Burger G."/>
            <person name="Gray M.W."/>
            <person name="Holland P.W.H."/>
            <person name="King N."/>
            <person name="Lang F.B.F."/>
            <person name="Roger A.J."/>
            <person name="Ruiz-Trillo I."/>
            <person name="Young S.K."/>
            <person name="Zeng Q."/>
            <person name="Gargeya S."/>
            <person name="Fitzgerald M."/>
            <person name="Haas B."/>
            <person name="Abouelleil A."/>
            <person name="Alvarado L."/>
            <person name="Arachchi H.M."/>
            <person name="Berlin A."/>
            <person name="Chapman S.B."/>
            <person name="Gearin G."/>
            <person name="Goldberg J."/>
            <person name="Griggs A."/>
            <person name="Gujja S."/>
            <person name="Hansen M."/>
            <person name="Heiman D."/>
            <person name="Howarth C."/>
            <person name="Larimer J."/>
            <person name="Lui A."/>
            <person name="MacDonald P.J.P."/>
            <person name="McCowen C."/>
            <person name="Montmayeur A."/>
            <person name="Murphy C."/>
            <person name="Neiman D."/>
            <person name="Pearson M."/>
            <person name="Priest M."/>
            <person name="Roberts A."/>
            <person name="Saif S."/>
            <person name="Shea T."/>
            <person name="Sisk P."/>
            <person name="Stolte C."/>
            <person name="Sykes S."/>
            <person name="Wortman J."/>
            <person name="Nusbaum C."/>
            <person name="Birren B."/>
        </authorList>
    </citation>
    <scope>NUCLEOTIDE SEQUENCE [LARGE SCALE GENOMIC DNA]</scope>
    <source>
        <strain evidence="3 4">ATCC 38327</strain>
    </source>
</reference>
<dbReference type="EMBL" id="GG745357">
    <property type="protein sequence ID" value="KNE68537.1"/>
    <property type="molecule type" value="Genomic_DNA"/>
</dbReference>
<feature type="region of interest" description="Disordered" evidence="2">
    <location>
        <begin position="285"/>
        <end position="493"/>
    </location>
</feature>
<proteinExistence type="predicted"/>